<gene>
    <name evidence="2" type="ORF">C0Q70_10294</name>
</gene>
<organism evidence="2 3">
    <name type="scientific">Pomacea canaliculata</name>
    <name type="common">Golden apple snail</name>
    <dbReference type="NCBI Taxonomy" id="400727"/>
    <lineage>
        <taxon>Eukaryota</taxon>
        <taxon>Metazoa</taxon>
        <taxon>Spiralia</taxon>
        <taxon>Lophotrochozoa</taxon>
        <taxon>Mollusca</taxon>
        <taxon>Gastropoda</taxon>
        <taxon>Caenogastropoda</taxon>
        <taxon>Architaenioglossa</taxon>
        <taxon>Ampullarioidea</taxon>
        <taxon>Ampullariidae</taxon>
        <taxon>Pomacea</taxon>
    </lineage>
</organism>
<name>A0A2T7PC77_POMCA</name>
<dbReference type="Proteomes" id="UP000245119">
    <property type="component" value="Linkage Group LG5"/>
</dbReference>
<sequence>MKPVLLLVLLTSLAGQVTCKKVTQVTDLTAGTSTIVHRNTRRRRWDHGGQNFTKGSTSNPSILSNSDANKCLQTGNVYFHQRVPHEGDQVSVVSQVECNQRQVIRLNGSDILVPPQQRQKRHATNLGKSRRKRVVDTSATLWTNAIIPFIWDPP</sequence>
<feature type="signal peptide" evidence="1">
    <location>
        <begin position="1"/>
        <end position="19"/>
    </location>
</feature>
<dbReference type="EMBL" id="PZQS01000005">
    <property type="protein sequence ID" value="PVD31018.1"/>
    <property type="molecule type" value="Genomic_DNA"/>
</dbReference>
<evidence type="ECO:0000256" key="1">
    <source>
        <dbReference type="SAM" id="SignalP"/>
    </source>
</evidence>
<accession>A0A2T7PC77</accession>
<keyword evidence="3" id="KW-1185">Reference proteome</keyword>
<protein>
    <submittedName>
        <fullName evidence="2">Uncharacterized protein</fullName>
    </submittedName>
</protein>
<proteinExistence type="predicted"/>
<dbReference type="AlphaFoldDB" id="A0A2T7PC77"/>
<comment type="caution">
    <text evidence="2">The sequence shown here is derived from an EMBL/GenBank/DDBJ whole genome shotgun (WGS) entry which is preliminary data.</text>
</comment>
<reference evidence="2 3" key="1">
    <citation type="submission" date="2018-04" db="EMBL/GenBank/DDBJ databases">
        <title>The genome of golden apple snail Pomacea canaliculata provides insight into stress tolerance and invasive adaptation.</title>
        <authorList>
            <person name="Liu C."/>
            <person name="Liu B."/>
            <person name="Ren Y."/>
            <person name="Zhang Y."/>
            <person name="Wang H."/>
            <person name="Li S."/>
            <person name="Jiang F."/>
            <person name="Yin L."/>
            <person name="Zhang G."/>
            <person name="Qian W."/>
            <person name="Fan W."/>
        </authorList>
    </citation>
    <scope>NUCLEOTIDE SEQUENCE [LARGE SCALE GENOMIC DNA]</scope>
    <source>
        <strain evidence="2">SZHN2017</strain>
        <tissue evidence="2">Muscle</tissue>
    </source>
</reference>
<evidence type="ECO:0000313" key="3">
    <source>
        <dbReference type="Proteomes" id="UP000245119"/>
    </source>
</evidence>
<keyword evidence="1" id="KW-0732">Signal</keyword>
<evidence type="ECO:0000313" key="2">
    <source>
        <dbReference type="EMBL" id="PVD31018.1"/>
    </source>
</evidence>
<feature type="chain" id="PRO_5015444141" evidence="1">
    <location>
        <begin position="20"/>
        <end position="154"/>
    </location>
</feature>